<dbReference type="PANTHER" id="PTHR46743:SF2">
    <property type="entry name" value="TEICHOIC ACIDS EXPORT ATP-BINDING PROTEIN TAGH"/>
    <property type="match status" value="1"/>
</dbReference>
<proteinExistence type="predicted"/>
<dbReference type="SUPFAM" id="SSF52540">
    <property type="entry name" value="P-loop containing nucleoside triphosphate hydrolases"/>
    <property type="match status" value="1"/>
</dbReference>
<dbReference type="PANTHER" id="PTHR46743">
    <property type="entry name" value="TEICHOIC ACIDS EXPORT ATP-BINDING PROTEIN TAGH"/>
    <property type="match status" value="1"/>
</dbReference>
<accession>A0A6J6E8E9</accession>
<dbReference type="EMBL" id="CAEZTT010000028">
    <property type="protein sequence ID" value="CAB4572591.1"/>
    <property type="molecule type" value="Genomic_DNA"/>
</dbReference>
<organism evidence="1">
    <name type="scientific">freshwater metagenome</name>
    <dbReference type="NCBI Taxonomy" id="449393"/>
    <lineage>
        <taxon>unclassified sequences</taxon>
        <taxon>metagenomes</taxon>
        <taxon>ecological metagenomes</taxon>
    </lineage>
</organism>
<dbReference type="AlphaFoldDB" id="A0A6J6E8E9"/>
<sequence length="143" mass="15549">MNHLSGRRNIELGGLALGMTPAEVDANMDAIIEFSGLGEFIDLPLSTYSSGMGARLRFAIASSVPQEILMIDEALATGDVNFKKRSQERISELKAKAGTVFLVSHSHSVIRETCTRAIWLDKGNMVMDGPMEEVLSAYEQATT</sequence>
<gene>
    <name evidence="1" type="ORF">UFOPK1726_00370</name>
</gene>
<evidence type="ECO:0000313" key="1">
    <source>
        <dbReference type="EMBL" id="CAB4572591.1"/>
    </source>
</evidence>
<dbReference type="InterPro" id="IPR027417">
    <property type="entry name" value="P-loop_NTPase"/>
</dbReference>
<reference evidence="1" key="1">
    <citation type="submission" date="2020-05" db="EMBL/GenBank/DDBJ databases">
        <authorList>
            <person name="Chiriac C."/>
            <person name="Salcher M."/>
            <person name="Ghai R."/>
            <person name="Kavagutti S V."/>
        </authorList>
    </citation>
    <scope>NUCLEOTIDE SEQUENCE</scope>
</reference>
<name>A0A6J6E8E9_9ZZZZ</name>
<dbReference type="Gene3D" id="3.40.50.300">
    <property type="entry name" value="P-loop containing nucleotide triphosphate hydrolases"/>
    <property type="match status" value="1"/>
</dbReference>
<protein>
    <submittedName>
        <fullName evidence="1">Unannotated protein</fullName>
    </submittedName>
</protein>
<dbReference type="InterPro" id="IPR050683">
    <property type="entry name" value="Bact_Polysacc_Export_ATP-bd"/>
</dbReference>